<dbReference type="CDD" id="cd16917">
    <property type="entry name" value="HATPase_UhpB-NarQ-NarX-like"/>
    <property type="match status" value="1"/>
</dbReference>
<dbReference type="InterPro" id="IPR036890">
    <property type="entry name" value="HATPase_C_sf"/>
</dbReference>
<dbReference type="SUPFAM" id="SSF55874">
    <property type="entry name" value="ATPase domain of HSP90 chaperone/DNA topoisomerase II/histidine kinase"/>
    <property type="match status" value="1"/>
</dbReference>
<feature type="signal peptide" evidence="9">
    <location>
        <begin position="1"/>
        <end position="19"/>
    </location>
</feature>
<evidence type="ECO:0000313" key="12">
    <source>
        <dbReference type="EMBL" id="MDT0317875.1"/>
    </source>
</evidence>
<evidence type="ECO:0000256" key="6">
    <source>
        <dbReference type="ARBA" id="ARBA00022777"/>
    </source>
</evidence>
<dbReference type="GO" id="GO:0016301">
    <property type="term" value="F:kinase activity"/>
    <property type="evidence" value="ECO:0007669"/>
    <property type="project" value="UniProtKB-KW"/>
</dbReference>
<evidence type="ECO:0000256" key="2">
    <source>
        <dbReference type="ARBA" id="ARBA00012438"/>
    </source>
</evidence>
<dbReference type="InterPro" id="IPR003594">
    <property type="entry name" value="HATPase_dom"/>
</dbReference>
<organism evidence="12 13">
    <name type="scientific">Streptomyces millisiae</name>
    <dbReference type="NCBI Taxonomy" id="3075542"/>
    <lineage>
        <taxon>Bacteria</taxon>
        <taxon>Bacillati</taxon>
        <taxon>Actinomycetota</taxon>
        <taxon>Actinomycetes</taxon>
        <taxon>Kitasatosporales</taxon>
        <taxon>Streptomycetaceae</taxon>
        <taxon>Streptomyces</taxon>
    </lineage>
</organism>
<dbReference type="Gene3D" id="3.30.565.10">
    <property type="entry name" value="Histidine kinase-like ATPase, C-terminal domain"/>
    <property type="match status" value="1"/>
</dbReference>
<evidence type="ECO:0000313" key="13">
    <source>
        <dbReference type="Proteomes" id="UP001183420"/>
    </source>
</evidence>
<evidence type="ECO:0000256" key="3">
    <source>
        <dbReference type="ARBA" id="ARBA00022553"/>
    </source>
</evidence>
<dbReference type="InterPro" id="IPR011712">
    <property type="entry name" value="Sig_transdc_His_kin_sub3_dim/P"/>
</dbReference>
<dbReference type="Pfam" id="PF07730">
    <property type="entry name" value="HisKA_3"/>
    <property type="match status" value="1"/>
</dbReference>
<evidence type="ECO:0000256" key="4">
    <source>
        <dbReference type="ARBA" id="ARBA00022679"/>
    </source>
</evidence>
<feature type="domain" description="Histidine kinase/HSP90-like ATPase" evidence="10">
    <location>
        <begin position="279"/>
        <end position="368"/>
    </location>
</feature>
<feature type="domain" description="Signal transduction histidine kinase subgroup 3 dimerisation and phosphoacceptor" evidence="11">
    <location>
        <begin position="169"/>
        <end position="234"/>
    </location>
</feature>
<dbReference type="PANTHER" id="PTHR24421">
    <property type="entry name" value="NITRATE/NITRITE SENSOR PROTEIN NARX-RELATED"/>
    <property type="match status" value="1"/>
</dbReference>
<keyword evidence="3" id="KW-0597">Phosphoprotein</keyword>
<dbReference type="Pfam" id="PF02518">
    <property type="entry name" value="HATPase_c"/>
    <property type="match status" value="1"/>
</dbReference>
<keyword evidence="7" id="KW-0067">ATP-binding</keyword>
<name>A0ABU2LJW1_9ACTN</name>
<evidence type="ECO:0000256" key="8">
    <source>
        <dbReference type="ARBA" id="ARBA00023012"/>
    </source>
</evidence>
<keyword evidence="8" id="KW-0902">Two-component regulatory system</keyword>
<keyword evidence="13" id="KW-1185">Reference proteome</keyword>
<reference evidence="13" key="1">
    <citation type="submission" date="2023-07" db="EMBL/GenBank/DDBJ databases">
        <title>30 novel species of actinomycetes from the DSMZ collection.</title>
        <authorList>
            <person name="Nouioui I."/>
        </authorList>
    </citation>
    <scope>NUCLEOTIDE SEQUENCE [LARGE SCALE GENOMIC DNA]</scope>
    <source>
        <strain evidence="13">DSM 44918</strain>
    </source>
</reference>
<dbReference type="Proteomes" id="UP001183420">
    <property type="component" value="Unassembled WGS sequence"/>
</dbReference>
<evidence type="ECO:0000259" key="11">
    <source>
        <dbReference type="Pfam" id="PF07730"/>
    </source>
</evidence>
<gene>
    <name evidence="12" type="ORF">RNC47_05900</name>
</gene>
<comment type="catalytic activity">
    <reaction evidence="1">
        <text>ATP + protein L-histidine = ADP + protein N-phospho-L-histidine.</text>
        <dbReference type="EC" id="2.7.13.3"/>
    </reaction>
</comment>
<evidence type="ECO:0000256" key="5">
    <source>
        <dbReference type="ARBA" id="ARBA00022741"/>
    </source>
</evidence>
<keyword evidence="6 12" id="KW-0418">Kinase</keyword>
<dbReference type="EMBL" id="JAVREM010000004">
    <property type="protein sequence ID" value="MDT0317875.1"/>
    <property type="molecule type" value="Genomic_DNA"/>
</dbReference>
<feature type="chain" id="PRO_5046667549" description="histidine kinase" evidence="9">
    <location>
        <begin position="20"/>
        <end position="375"/>
    </location>
</feature>
<proteinExistence type="predicted"/>
<keyword evidence="9" id="KW-0732">Signal</keyword>
<evidence type="ECO:0000259" key="10">
    <source>
        <dbReference type="Pfam" id="PF02518"/>
    </source>
</evidence>
<evidence type="ECO:0000256" key="1">
    <source>
        <dbReference type="ARBA" id="ARBA00000085"/>
    </source>
</evidence>
<dbReference type="PROSITE" id="PS51257">
    <property type="entry name" value="PROKAR_LIPOPROTEIN"/>
    <property type="match status" value="1"/>
</dbReference>
<comment type="caution">
    <text evidence="12">The sequence shown here is derived from an EMBL/GenBank/DDBJ whole genome shotgun (WGS) entry which is preliminary data.</text>
</comment>
<keyword evidence="4" id="KW-0808">Transferase</keyword>
<dbReference type="PANTHER" id="PTHR24421:SF10">
    <property type="entry name" value="NITRATE_NITRITE SENSOR PROTEIN NARQ"/>
    <property type="match status" value="1"/>
</dbReference>
<protein>
    <recommendedName>
        <fullName evidence="2">histidine kinase</fullName>
        <ecNumber evidence="2">2.7.13.3</ecNumber>
    </recommendedName>
</protein>
<dbReference type="RefSeq" id="WP_311596138.1">
    <property type="nucleotide sequence ID" value="NZ_JAVREM010000004.1"/>
</dbReference>
<dbReference type="EC" id="2.7.13.3" evidence="2"/>
<accession>A0ABU2LJW1</accession>
<dbReference type="Gene3D" id="1.20.5.1930">
    <property type="match status" value="1"/>
</dbReference>
<dbReference type="InterPro" id="IPR050482">
    <property type="entry name" value="Sensor_HK_TwoCompSys"/>
</dbReference>
<keyword evidence="5" id="KW-0547">Nucleotide-binding</keyword>
<sequence length="375" mass="39559">MRTFTYPLALSLGVGCLTAADLASNVPGSREDDWFSWLVYAVSLAGLLAHRVRPGLSAVVTGAGCVAWTLHGHVGELLNLPAMVALYFVALGGDRRRTVRVAVLAALVAGAAAVVSGQEEGRPVPSPVLEMAVPLVPLLLGEVVRGRRELVRHALVEREREAERQVRAERMRIARELHDIVAHTVSAMTVHAGVALEALDRRPEVARAALRQVRESGREAVAELRATVTVLRDADATAPVGPAPGLDQLPELVERLAGGGLSVTLRRSGARRPLPPMVELAAYRIAQEALTNVVRHSAARHAAVSVVDGEDGRLTVEVLDEGPSRPEAAGRPGFGLLGMRERAAAVGGTLDHGPHPAGGFRVRAVLPALSGEVTG</sequence>
<evidence type="ECO:0000256" key="7">
    <source>
        <dbReference type="ARBA" id="ARBA00022840"/>
    </source>
</evidence>
<evidence type="ECO:0000256" key="9">
    <source>
        <dbReference type="SAM" id="SignalP"/>
    </source>
</evidence>